<evidence type="ECO:0000313" key="5">
    <source>
        <dbReference type="Proteomes" id="UP001515480"/>
    </source>
</evidence>
<feature type="transmembrane region" description="Helical" evidence="2">
    <location>
        <begin position="362"/>
        <end position="381"/>
    </location>
</feature>
<reference evidence="4 5" key="1">
    <citation type="journal article" date="2024" name="Science">
        <title>Giant polyketide synthase enzymes in the biosynthesis of giant marine polyether toxins.</title>
        <authorList>
            <person name="Fallon T.R."/>
            <person name="Shende V.V."/>
            <person name="Wierzbicki I.H."/>
            <person name="Pendleton A.L."/>
            <person name="Watervoot N.F."/>
            <person name="Auber R.P."/>
            <person name="Gonzalez D.J."/>
            <person name="Wisecaver J.H."/>
            <person name="Moore B.S."/>
        </authorList>
    </citation>
    <scope>NUCLEOTIDE SEQUENCE [LARGE SCALE GENOMIC DNA]</scope>
    <source>
        <strain evidence="4 5">12B1</strain>
    </source>
</reference>
<feature type="transmembrane region" description="Helical" evidence="2">
    <location>
        <begin position="332"/>
        <end position="350"/>
    </location>
</feature>
<feature type="region of interest" description="Disordered" evidence="1">
    <location>
        <begin position="1"/>
        <end position="70"/>
    </location>
</feature>
<dbReference type="AlphaFoldDB" id="A0AB34JLA7"/>
<dbReference type="GO" id="GO:0016020">
    <property type="term" value="C:membrane"/>
    <property type="evidence" value="ECO:0007669"/>
    <property type="project" value="InterPro"/>
</dbReference>
<keyword evidence="2" id="KW-0812">Transmembrane</keyword>
<dbReference type="SUPFAM" id="SSF63712">
    <property type="entry name" value="Nicotinic receptor ligand binding domain-like"/>
    <property type="match status" value="1"/>
</dbReference>
<keyword evidence="2" id="KW-0472">Membrane</keyword>
<comment type="caution">
    <text evidence="4">The sequence shown here is derived from an EMBL/GenBank/DDBJ whole genome shotgun (WGS) entry which is preliminary data.</text>
</comment>
<dbReference type="InterPro" id="IPR006202">
    <property type="entry name" value="Neur_chan_lig-bd"/>
</dbReference>
<dbReference type="Proteomes" id="UP001515480">
    <property type="component" value="Unassembled WGS sequence"/>
</dbReference>
<protein>
    <recommendedName>
        <fullName evidence="3">Neurotransmitter-gated ion-channel ligand-binding domain-containing protein</fullName>
    </recommendedName>
</protein>
<dbReference type="InterPro" id="IPR036734">
    <property type="entry name" value="Neur_chan_lig-bd_sf"/>
</dbReference>
<dbReference type="InterPro" id="IPR038050">
    <property type="entry name" value="Neuro_actylchol_rec"/>
</dbReference>
<accession>A0AB34JLA7</accession>
<dbReference type="Pfam" id="PF02931">
    <property type="entry name" value="Neur_chan_LBD"/>
    <property type="match status" value="1"/>
</dbReference>
<dbReference type="Gene3D" id="1.20.58.390">
    <property type="entry name" value="Neurotransmitter-gated ion-channel transmembrane domain"/>
    <property type="match status" value="1"/>
</dbReference>
<proteinExistence type="predicted"/>
<evidence type="ECO:0000313" key="4">
    <source>
        <dbReference type="EMBL" id="KAL1522176.1"/>
    </source>
</evidence>
<organism evidence="4 5">
    <name type="scientific">Prymnesium parvum</name>
    <name type="common">Toxic golden alga</name>
    <dbReference type="NCBI Taxonomy" id="97485"/>
    <lineage>
        <taxon>Eukaryota</taxon>
        <taxon>Haptista</taxon>
        <taxon>Haptophyta</taxon>
        <taxon>Prymnesiophyceae</taxon>
        <taxon>Prymnesiales</taxon>
        <taxon>Prymnesiaceae</taxon>
        <taxon>Prymnesium</taxon>
    </lineage>
</organism>
<evidence type="ECO:0000256" key="1">
    <source>
        <dbReference type="SAM" id="MobiDB-lite"/>
    </source>
</evidence>
<dbReference type="PANTHER" id="PTHR18945">
    <property type="entry name" value="NEUROTRANSMITTER GATED ION CHANNEL"/>
    <property type="match status" value="1"/>
</dbReference>
<feature type="transmembrane region" description="Helical" evidence="2">
    <location>
        <begin position="302"/>
        <end position="320"/>
    </location>
</feature>
<evidence type="ECO:0000256" key="2">
    <source>
        <dbReference type="SAM" id="Phobius"/>
    </source>
</evidence>
<dbReference type="Gene3D" id="2.70.170.10">
    <property type="entry name" value="Neurotransmitter-gated ion-channel ligand-binding domain"/>
    <property type="match status" value="1"/>
</dbReference>
<dbReference type="GO" id="GO:0005230">
    <property type="term" value="F:extracellular ligand-gated monoatomic ion channel activity"/>
    <property type="evidence" value="ECO:0007669"/>
    <property type="project" value="InterPro"/>
</dbReference>
<name>A0AB34JLA7_PRYPA</name>
<dbReference type="GO" id="GO:0004888">
    <property type="term" value="F:transmembrane signaling receptor activity"/>
    <property type="evidence" value="ECO:0007669"/>
    <property type="project" value="InterPro"/>
</dbReference>
<evidence type="ECO:0000259" key="3">
    <source>
        <dbReference type="Pfam" id="PF02931"/>
    </source>
</evidence>
<feature type="transmembrane region" description="Helical" evidence="2">
    <location>
        <begin position="266"/>
        <end position="290"/>
    </location>
</feature>
<feature type="domain" description="Neurotransmitter-gated ion-channel ligand-binding" evidence="3">
    <location>
        <begin position="66"/>
        <end position="188"/>
    </location>
</feature>
<gene>
    <name evidence="4" type="ORF">AB1Y20_021815</name>
</gene>
<dbReference type="EMBL" id="JBGBPQ010000007">
    <property type="protein sequence ID" value="KAL1522176.1"/>
    <property type="molecule type" value="Genomic_DNA"/>
</dbReference>
<dbReference type="InterPro" id="IPR006201">
    <property type="entry name" value="Neur_channel"/>
</dbReference>
<keyword evidence="5" id="KW-1185">Reference proteome</keyword>
<keyword evidence="2" id="KW-1133">Transmembrane helix</keyword>
<sequence>MNARRKSRDSLFSRIDSTEGPAPHPHVARPSFEGEADSSDTEYVSDRPRAHAPEASPAAAEEDYSLPPPTDNSLPIPVAFRVTLLNIAEVKTKEQTGVLRCGFVFYWNDRRLAGWTSASLPASLWGPEMNLQHTRGPVAVEYEQFALIHAPTGRLKRIINYEATVGCPMDLRSFPFDYQTWVVDFITISHWRLLDERHHGSLPSGQSYRLFPVLHEKEGALLHVFFHGRIDEWYWLRWTVSTEEHRNIAGFVASNVKLTFVLQRRFFFYVYKVVVPLSFMSTACFLVHVLPIDAVEARLNSIFTLFIAAVMMIYVIADALPRVDHLLKSDISIFMTLSILIWLGIESWGVHSLSSLLHSPESARHVDLVFGVSLLLFNLTFDRTQAGKRL</sequence>